<dbReference type="Pfam" id="PF00298">
    <property type="entry name" value="Ribosomal_L11"/>
    <property type="match status" value="1"/>
</dbReference>
<dbReference type="NCBIfam" id="TIGR01632">
    <property type="entry name" value="L11_bact"/>
    <property type="match status" value="1"/>
</dbReference>
<comment type="PTM">
    <text evidence="5 7">One or more lysine residues are methylated.</text>
</comment>
<comment type="subunit">
    <text evidence="5">Part of the ribosomal stalk of the 50S ribosomal subunit. Interacts with L10 and the large rRNA to form the base of the stalk. L10 forms an elongated spine to which L12 dimers bind in a sequential fashion forming a multimeric L10(L12)X complex.</text>
</comment>
<evidence type="ECO:0000256" key="1">
    <source>
        <dbReference type="ARBA" id="ARBA00010537"/>
    </source>
</evidence>
<dbReference type="InterPro" id="IPR036769">
    <property type="entry name" value="Ribosomal_uL11_C_sf"/>
</dbReference>
<dbReference type="HAMAP" id="MF_00736">
    <property type="entry name" value="Ribosomal_uL11"/>
    <property type="match status" value="1"/>
</dbReference>
<proteinExistence type="inferred from homology"/>
<dbReference type="SMART" id="SM00649">
    <property type="entry name" value="RL11"/>
    <property type="match status" value="1"/>
</dbReference>
<dbReference type="GO" id="GO:0022625">
    <property type="term" value="C:cytosolic large ribosomal subunit"/>
    <property type="evidence" value="ECO:0007669"/>
    <property type="project" value="TreeGrafter"/>
</dbReference>
<dbReference type="InterPro" id="IPR020784">
    <property type="entry name" value="Ribosomal_uL11_N"/>
</dbReference>
<feature type="domain" description="Large ribosomal subunit protein uL11 C-terminal" evidence="8">
    <location>
        <begin position="71"/>
        <end position="139"/>
    </location>
</feature>
<evidence type="ECO:0000313" key="10">
    <source>
        <dbReference type="EMBL" id="BBO22708.1"/>
    </source>
</evidence>
<dbReference type="InterPro" id="IPR006519">
    <property type="entry name" value="Ribosomal_uL11_bac-typ"/>
</dbReference>
<dbReference type="SUPFAM" id="SSF54747">
    <property type="entry name" value="Ribosomal L11/L12e N-terminal domain"/>
    <property type="match status" value="1"/>
</dbReference>
<reference evidence="10" key="1">
    <citation type="journal article" name="DNA Res.">
        <title>The physiological potential of anammox bacteria as revealed by their core genome structure.</title>
        <authorList>
            <person name="Okubo T."/>
            <person name="Toyoda A."/>
            <person name="Fukuhara K."/>
            <person name="Uchiyama I."/>
            <person name="Harigaya Y."/>
            <person name="Kuroiwa M."/>
            <person name="Suzuki T."/>
            <person name="Murakami Y."/>
            <person name="Suwa Y."/>
            <person name="Takami H."/>
        </authorList>
    </citation>
    <scope>NUCLEOTIDE SEQUENCE</scope>
    <source>
        <strain evidence="10">317325-2</strain>
    </source>
</reference>
<evidence type="ECO:0000259" key="8">
    <source>
        <dbReference type="Pfam" id="PF00298"/>
    </source>
</evidence>
<protein>
    <recommendedName>
        <fullName evidence="5">Large ribosomal subunit protein uL11</fullName>
    </recommendedName>
</protein>
<dbReference type="EMBL" id="AP021858">
    <property type="protein sequence ID" value="BBO22708.1"/>
    <property type="molecule type" value="Genomic_DNA"/>
</dbReference>
<evidence type="ECO:0000256" key="7">
    <source>
        <dbReference type="RuleBase" id="RU003979"/>
    </source>
</evidence>
<accession>A0A809R7Q0</accession>
<keyword evidence="4 5" id="KW-0687">Ribonucleoprotein</keyword>
<evidence type="ECO:0000313" key="11">
    <source>
        <dbReference type="Proteomes" id="UP000662873"/>
    </source>
</evidence>
<dbReference type="Pfam" id="PF03946">
    <property type="entry name" value="Ribosomal_L11_N"/>
    <property type="match status" value="1"/>
</dbReference>
<dbReference type="GO" id="GO:0006412">
    <property type="term" value="P:translation"/>
    <property type="evidence" value="ECO:0007669"/>
    <property type="project" value="UniProtKB-UniRule"/>
</dbReference>
<name>A0A809R7Q0_9BACT</name>
<dbReference type="GO" id="GO:0070180">
    <property type="term" value="F:large ribosomal subunit rRNA binding"/>
    <property type="evidence" value="ECO:0007669"/>
    <property type="project" value="UniProtKB-UniRule"/>
</dbReference>
<dbReference type="PANTHER" id="PTHR11661:SF1">
    <property type="entry name" value="LARGE RIBOSOMAL SUBUNIT PROTEIN UL11M"/>
    <property type="match status" value="1"/>
</dbReference>
<evidence type="ECO:0000256" key="6">
    <source>
        <dbReference type="RuleBase" id="RU003978"/>
    </source>
</evidence>
<dbReference type="SUPFAM" id="SSF46906">
    <property type="entry name" value="Ribosomal protein L11, C-terminal domain"/>
    <property type="match status" value="1"/>
</dbReference>
<evidence type="ECO:0000259" key="9">
    <source>
        <dbReference type="Pfam" id="PF03946"/>
    </source>
</evidence>
<dbReference type="PANTHER" id="PTHR11661">
    <property type="entry name" value="60S RIBOSOMAL PROTEIN L12"/>
    <property type="match status" value="1"/>
</dbReference>
<comment type="similarity">
    <text evidence="1 5 6">Belongs to the universal ribosomal protein uL11 family.</text>
</comment>
<dbReference type="AlphaFoldDB" id="A0A809R7Q0"/>
<dbReference type="InterPro" id="IPR000911">
    <property type="entry name" value="Ribosomal_uL11"/>
</dbReference>
<evidence type="ECO:0000256" key="3">
    <source>
        <dbReference type="ARBA" id="ARBA00022980"/>
    </source>
</evidence>
<evidence type="ECO:0000256" key="2">
    <source>
        <dbReference type="ARBA" id="ARBA00022481"/>
    </source>
</evidence>
<dbReference type="InterPro" id="IPR036796">
    <property type="entry name" value="Ribosomal_uL11_N_sf"/>
</dbReference>
<dbReference type="Gene3D" id="1.10.10.250">
    <property type="entry name" value="Ribosomal protein L11, C-terminal domain"/>
    <property type="match status" value="1"/>
</dbReference>
<organism evidence="10 11">
    <name type="scientific">Candidatus Nitrosymbiomonas proteolyticus</name>
    <dbReference type="NCBI Taxonomy" id="2608984"/>
    <lineage>
        <taxon>Bacteria</taxon>
        <taxon>Bacillati</taxon>
        <taxon>Armatimonadota</taxon>
        <taxon>Armatimonadota incertae sedis</taxon>
        <taxon>Candidatus Nitrosymbiomonas</taxon>
    </lineage>
</organism>
<gene>
    <name evidence="5" type="primary">rplK</name>
    <name evidence="10" type="ORF">NPRO_03030</name>
</gene>
<dbReference type="Proteomes" id="UP000662873">
    <property type="component" value="Chromosome"/>
</dbReference>
<evidence type="ECO:0000256" key="5">
    <source>
        <dbReference type="HAMAP-Rule" id="MF_00736"/>
    </source>
</evidence>
<feature type="domain" description="Large ribosomal subunit protein uL11 N-terminal" evidence="9">
    <location>
        <begin position="9"/>
        <end position="66"/>
    </location>
</feature>
<comment type="function">
    <text evidence="5 7">Forms part of the ribosomal stalk which helps the ribosome interact with GTP-bound translation factors.</text>
</comment>
<dbReference type="CDD" id="cd00349">
    <property type="entry name" value="Ribosomal_L11"/>
    <property type="match status" value="1"/>
</dbReference>
<dbReference type="Gene3D" id="3.30.1550.10">
    <property type="entry name" value="Ribosomal protein L11/L12, N-terminal domain"/>
    <property type="match status" value="1"/>
</dbReference>
<dbReference type="GO" id="GO:0003735">
    <property type="term" value="F:structural constituent of ribosome"/>
    <property type="evidence" value="ECO:0007669"/>
    <property type="project" value="InterPro"/>
</dbReference>
<keyword evidence="2 5" id="KW-0488">Methylation</keyword>
<keyword evidence="5 7" id="KW-0694">RNA-binding</keyword>
<evidence type="ECO:0000256" key="4">
    <source>
        <dbReference type="ARBA" id="ARBA00023274"/>
    </source>
</evidence>
<dbReference type="FunFam" id="3.30.1550.10:FF:000005">
    <property type="entry name" value="50S ribosomal protein L11"/>
    <property type="match status" value="1"/>
</dbReference>
<dbReference type="InterPro" id="IPR020783">
    <property type="entry name" value="Ribosomal_uL11_C"/>
</dbReference>
<keyword evidence="3 5" id="KW-0689">Ribosomal protein</keyword>
<keyword evidence="5 7" id="KW-0699">rRNA-binding</keyword>
<dbReference type="KEGG" id="npy:NPRO_03030"/>
<sequence length="141" mass="15074">MAKKVASVIKLNIPAGKGTPAPPVGPALGQAGVNMMEFLKKFNEMTASQMGSVLPVAITVFEDRSYAFVVKQPLVSDLIKKSLNLEKASPNPGKEVVATLPKDKLREIAAKKMADFNTTDVEMAMRIVAGSARSMGIKVEE</sequence>